<feature type="region of interest" description="Disordered" evidence="1">
    <location>
        <begin position="62"/>
        <end position="85"/>
    </location>
</feature>
<organism evidence="2 3">
    <name type="scientific">Podospora aff. communis PSN243</name>
    <dbReference type="NCBI Taxonomy" id="3040156"/>
    <lineage>
        <taxon>Eukaryota</taxon>
        <taxon>Fungi</taxon>
        <taxon>Dikarya</taxon>
        <taxon>Ascomycota</taxon>
        <taxon>Pezizomycotina</taxon>
        <taxon>Sordariomycetes</taxon>
        <taxon>Sordariomycetidae</taxon>
        <taxon>Sordariales</taxon>
        <taxon>Podosporaceae</taxon>
        <taxon>Podospora</taxon>
    </lineage>
</organism>
<evidence type="ECO:0000313" key="3">
    <source>
        <dbReference type="Proteomes" id="UP001321760"/>
    </source>
</evidence>
<dbReference type="Proteomes" id="UP001321760">
    <property type="component" value="Unassembled WGS sequence"/>
</dbReference>
<reference evidence="2" key="1">
    <citation type="journal article" date="2023" name="Mol. Phylogenet. Evol.">
        <title>Genome-scale phylogeny and comparative genomics of the fungal order Sordariales.</title>
        <authorList>
            <person name="Hensen N."/>
            <person name="Bonometti L."/>
            <person name="Westerberg I."/>
            <person name="Brannstrom I.O."/>
            <person name="Guillou S."/>
            <person name="Cros-Aarteil S."/>
            <person name="Calhoun S."/>
            <person name="Haridas S."/>
            <person name="Kuo A."/>
            <person name="Mondo S."/>
            <person name="Pangilinan J."/>
            <person name="Riley R."/>
            <person name="LaButti K."/>
            <person name="Andreopoulos B."/>
            <person name="Lipzen A."/>
            <person name="Chen C."/>
            <person name="Yan M."/>
            <person name="Daum C."/>
            <person name="Ng V."/>
            <person name="Clum A."/>
            <person name="Steindorff A."/>
            <person name="Ohm R.A."/>
            <person name="Martin F."/>
            <person name="Silar P."/>
            <person name="Natvig D.O."/>
            <person name="Lalanne C."/>
            <person name="Gautier V."/>
            <person name="Ament-Velasquez S.L."/>
            <person name="Kruys A."/>
            <person name="Hutchinson M.I."/>
            <person name="Powell A.J."/>
            <person name="Barry K."/>
            <person name="Miller A.N."/>
            <person name="Grigoriev I.V."/>
            <person name="Debuchy R."/>
            <person name="Gladieux P."/>
            <person name="Hiltunen Thoren M."/>
            <person name="Johannesson H."/>
        </authorList>
    </citation>
    <scope>NUCLEOTIDE SEQUENCE</scope>
    <source>
        <strain evidence="2">PSN243</strain>
    </source>
</reference>
<feature type="compositionally biased region" description="Basic and acidic residues" evidence="1">
    <location>
        <begin position="125"/>
        <end position="135"/>
    </location>
</feature>
<reference evidence="2" key="2">
    <citation type="submission" date="2023-05" db="EMBL/GenBank/DDBJ databases">
        <authorList>
            <consortium name="Lawrence Berkeley National Laboratory"/>
            <person name="Steindorff A."/>
            <person name="Hensen N."/>
            <person name="Bonometti L."/>
            <person name="Westerberg I."/>
            <person name="Brannstrom I.O."/>
            <person name="Guillou S."/>
            <person name="Cros-Aarteil S."/>
            <person name="Calhoun S."/>
            <person name="Haridas S."/>
            <person name="Kuo A."/>
            <person name="Mondo S."/>
            <person name="Pangilinan J."/>
            <person name="Riley R."/>
            <person name="Labutti K."/>
            <person name="Andreopoulos B."/>
            <person name="Lipzen A."/>
            <person name="Chen C."/>
            <person name="Yanf M."/>
            <person name="Daum C."/>
            <person name="Ng V."/>
            <person name="Clum A."/>
            <person name="Ohm R."/>
            <person name="Martin F."/>
            <person name="Silar P."/>
            <person name="Natvig D."/>
            <person name="Lalanne C."/>
            <person name="Gautier V."/>
            <person name="Ament-Velasquez S.L."/>
            <person name="Kruys A."/>
            <person name="Hutchinson M.I."/>
            <person name="Powell A.J."/>
            <person name="Barry K."/>
            <person name="Miller A.N."/>
            <person name="Grigoriev I.V."/>
            <person name="Debuchy R."/>
            <person name="Gladieux P."/>
            <person name="Thoren M.H."/>
            <person name="Johannesson H."/>
        </authorList>
    </citation>
    <scope>NUCLEOTIDE SEQUENCE</scope>
    <source>
        <strain evidence="2">PSN243</strain>
    </source>
</reference>
<feature type="compositionally biased region" description="Basic and acidic residues" evidence="1">
    <location>
        <begin position="62"/>
        <end position="80"/>
    </location>
</feature>
<protein>
    <submittedName>
        <fullName evidence="2">Uncharacterized protein</fullName>
    </submittedName>
</protein>
<feature type="region of interest" description="Disordered" evidence="1">
    <location>
        <begin position="172"/>
        <end position="252"/>
    </location>
</feature>
<evidence type="ECO:0000313" key="2">
    <source>
        <dbReference type="EMBL" id="KAK4452322.1"/>
    </source>
</evidence>
<sequence length="252" mass="27325">MLLPAPLCSIPQRGSSVSRVRNVGLRILSVVTYLAVKVCRNGMERAQRNRCQAGIAKSCTCERDSRTERSTGERAQDLDQRQPSNNALDWAYTKGNLDECNSSTTNGPFVITAGLRRVLGPARAESGKTNDEGKIRWRSNQSRISGSDHAVPGVAADIIISAWVSTWIPEQNGRARRRKAVEQQDGNLRSLVMSSSAQPSPRLSPVQWPPAESHPNGGRSIEPALTTQSRTRNGAGAIDPANSTTPDGALWD</sequence>
<dbReference type="EMBL" id="MU865924">
    <property type="protein sequence ID" value="KAK4452322.1"/>
    <property type="molecule type" value="Genomic_DNA"/>
</dbReference>
<feature type="compositionally biased region" description="Polar residues" evidence="1">
    <location>
        <begin position="184"/>
        <end position="201"/>
    </location>
</feature>
<accession>A0AAV9GWD3</accession>
<dbReference type="AlphaFoldDB" id="A0AAV9GWD3"/>
<name>A0AAV9GWD3_9PEZI</name>
<gene>
    <name evidence="2" type="ORF">QBC34DRAFT_492310</name>
</gene>
<evidence type="ECO:0000256" key="1">
    <source>
        <dbReference type="SAM" id="MobiDB-lite"/>
    </source>
</evidence>
<feature type="region of interest" description="Disordered" evidence="1">
    <location>
        <begin position="122"/>
        <end position="148"/>
    </location>
</feature>
<proteinExistence type="predicted"/>
<keyword evidence="3" id="KW-1185">Reference proteome</keyword>
<comment type="caution">
    <text evidence="2">The sequence shown here is derived from an EMBL/GenBank/DDBJ whole genome shotgun (WGS) entry which is preliminary data.</text>
</comment>